<dbReference type="OrthoDB" id="448954at2759"/>
<name>A0A9Q1QNG5_9CARY</name>
<sequence>MWVGFQPGFFKVERFILEAPGGGMMKLTMLLSPDKCEKADVEGLSFEDLVDLIPMDKVKLQAAFAAESSLQKFREQVLNSCSSDSSYVLCKLFTNCATTACRDNEWGQSVKWGHIHAASRPSPSPPIRVDSICVKQPLTSPADEFVDVIYFSSIASCARVPKSQ</sequence>
<dbReference type="EMBL" id="JAKOGI010000031">
    <property type="protein sequence ID" value="KAJ8448289.1"/>
    <property type="molecule type" value="Genomic_DNA"/>
</dbReference>
<dbReference type="Proteomes" id="UP001153076">
    <property type="component" value="Unassembled WGS sequence"/>
</dbReference>
<proteinExistence type="predicted"/>
<organism evidence="1 2">
    <name type="scientific">Carnegiea gigantea</name>
    <dbReference type="NCBI Taxonomy" id="171969"/>
    <lineage>
        <taxon>Eukaryota</taxon>
        <taxon>Viridiplantae</taxon>
        <taxon>Streptophyta</taxon>
        <taxon>Embryophyta</taxon>
        <taxon>Tracheophyta</taxon>
        <taxon>Spermatophyta</taxon>
        <taxon>Magnoliopsida</taxon>
        <taxon>eudicotyledons</taxon>
        <taxon>Gunneridae</taxon>
        <taxon>Pentapetalae</taxon>
        <taxon>Caryophyllales</taxon>
        <taxon>Cactineae</taxon>
        <taxon>Cactaceae</taxon>
        <taxon>Cactoideae</taxon>
        <taxon>Echinocereeae</taxon>
        <taxon>Carnegiea</taxon>
    </lineage>
</organism>
<keyword evidence="2" id="KW-1185">Reference proteome</keyword>
<evidence type="ECO:0000313" key="2">
    <source>
        <dbReference type="Proteomes" id="UP001153076"/>
    </source>
</evidence>
<reference evidence="1" key="1">
    <citation type="submission" date="2022-04" db="EMBL/GenBank/DDBJ databases">
        <title>Carnegiea gigantea Genome sequencing and assembly v2.</title>
        <authorList>
            <person name="Copetti D."/>
            <person name="Sanderson M.J."/>
            <person name="Burquez A."/>
            <person name="Wojciechowski M.F."/>
        </authorList>
    </citation>
    <scope>NUCLEOTIDE SEQUENCE</scope>
    <source>
        <strain evidence="1">SGP5-SGP5p</strain>
        <tissue evidence="1">Aerial part</tissue>
    </source>
</reference>
<protein>
    <submittedName>
        <fullName evidence="1">Uncharacterized protein</fullName>
    </submittedName>
</protein>
<evidence type="ECO:0000313" key="1">
    <source>
        <dbReference type="EMBL" id="KAJ8448289.1"/>
    </source>
</evidence>
<comment type="caution">
    <text evidence="1">The sequence shown here is derived from an EMBL/GenBank/DDBJ whole genome shotgun (WGS) entry which is preliminary data.</text>
</comment>
<accession>A0A9Q1QNG5</accession>
<dbReference type="AlphaFoldDB" id="A0A9Q1QNG5"/>
<gene>
    <name evidence="1" type="ORF">Cgig2_025213</name>
</gene>